<dbReference type="InterPro" id="IPR036868">
    <property type="entry name" value="TusA-like_sf"/>
</dbReference>
<evidence type="ECO:0000313" key="4">
    <source>
        <dbReference type="Proteomes" id="UP000199611"/>
    </source>
</evidence>
<dbReference type="RefSeq" id="WP_093395582.1">
    <property type="nucleotide sequence ID" value="NZ_FOUU01000007.1"/>
</dbReference>
<evidence type="ECO:0000256" key="1">
    <source>
        <dbReference type="ARBA" id="ARBA00008984"/>
    </source>
</evidence>
<dbReference type="InterPro" id="IPR019870">
    <property type="entry name" value="Se_metab_YedF"/>
</dbReference>
<sequence length="206" mass="22221">MVERVVDCRGLACPAPVLKTKEVLEKERPDRISVRVDNPAARENVSRFLSRQGFGVTVSEDSEGYLVVGSRLAGASDLAPGEEEILCTLSGPSGEKLLVLIGTDKLGRGNDELGQKLMTNFIKTLGEMVPQLWRLVFLNAGVKLTVKGSPVLDDLKELERQGVSILVCGTCLDFYGLIGEKQVGETTNMLDIVTSMQVAGKVVTVT</sequence>
<keyword evidence="4" id="KW-1185">Reference proteome</keyword>
<name>A0A1I4V0E3_9BACT</name>
<accession>A0A1I4V0E3</accession>
<comment type="similarity">
    <text evidence="1">Belongs to the sulfur carrier protein TusA family.</text>
</comment>
<dbReference type="SUPFAM" id="SSF75169">
    <property type="entry name" value="DsrEFH-like"/>
    <property type="match status" value="1"/>
</dbReference>
<dbReference type="STRING" id="39841.SAMN05660836_02076"/>
<dbReference type="NCBIfam" id="TIGR03527">
    <property type="entry name" value="selenium_YedF"/>
    <property type="match status" value="1"/>
</dbReference>
<dbReference type="Pfam" id="PF02635">
    <property type="entry name" value="DsrE"/>
    <property type="match status" value="1"/>
</dbReference>
<evidence type="ECO:0000259" key="2">
    <source>
        <dbReference type="Pfam" id="PF01206"/>
    </source>
</evidence>
<dbReference type="InterPro" id="IPR003787">
    <property type="entry name" value="Sulphur_relay_DsrE/F-like"/>
</dbReference>
<dbReference type="AlphaFoldDB" id="A0A1I4V0E3"/>
<dbReference type="Gene3D" id="3.30.110.40">
    <property type="entry name" value="TusA-like domain"/>
    <property type="match status" value="1"/>
</dbReference>
<dbReference type="InterPro" id="IPR001455">
    <property type="entry name" value="TusA-like"/>
</dbReference>
<dbReference type="Proteomes" id="UP000199611">
    <property type="component" value="Unassembled WGS sequence"/>
</dbReference>
<dbReference type="CDD" id="cd03421">
    <property type="entry name" value="SirA_like_N"/>
    <property type="match status" value="1"/>
</dbReference>
<reference evidence="3 4" key="1">
    <citation type="submission" date="2016-10" db="EMBL/GenBank/DDBJ databases">
        <authorList>
            <person name="de Groot N.N."/>
        </authorList>
    </citation>
    <scope>NUCLEOTIDE SEQUENCE [LARGE SCALE GENOMIC DNA]</scope>
    <source>
        <strain evidence="3 4">DSM 9990</strain>
    </source>
</reference>
<proteinExistence type="inferred from homology"/>
<dbReference type="Pfam" id="PF01206">
    <property type="entry name" value="TusA"/>
    <property type="match status" value="1"/>
</dbReference>
<dbReference type="SUPFAM" id="SSF64307">
    <property type="entry name" value="SirA-like"/>
    <property type="match status" value="1"/>
</dbReference>
<dbReference type="PANTHER" id="PTHR33279:SF6">
    <property type="entry name" value="SULFUR CARRIER PROTEIN YEDF-RELATED"/>
    <property type="match status" value="1"/>
</dbReference>
<protein>
    <submittedName>
        <fullName evidence="3">Selenium metabolism protein YedF</fullName>
    </submittedName>
</protein>
<gene>
    <name evidence="3" type="ORF">SAMN05660836_02076</name>
</gene>
<organism evidence="3 4">
    <name type="scientific">Thermodesulforhabdus norvegica</name>
    <dbReference type="NCBI Taxonomy" id="39841"/>
    <lineage>
        <taxon>Bacteria</taxon>
        <taxon>Pseudomonadati</taxon>
        <taxon>Thermodesulfobacteriota</taxon>
        <taxon>Syntrophobacteria</taxon>
        <taxon>Syntrophobacterales</taxon>
        <taxon>Thermodesulforhabdaceae</taxon>
        <taxon>Thermodesulforhabdus</taxon>
    </lineage>
</organism>
<evidence type="ECO:0000313" key="3">
    <source>
        <dbReference type="EMBL" id="SFM94749.1"/>
    </source>
</evidence>
<dbReference type="PANTHER" id="PTHR33279">
    <property type="entry name" value="SULFUR CARRIER PROTEIN YEDF-RELATED"/>
    <property type="match status" value="1"/>
</dbReference>
<dbReference type="OrthoDB" id="9801500at2"/>
<feature type="domain" description="UPF0033" evidence="2">
    <location>
        <begin position="5"/>
        <end position="66"/>
    </location>
</feature>
<dbReference type="InterPro" id="IPR027396">
    <property type="entry name" value="DsrEFH-like"/>
</dbReference>
<dbReference type="EMBL" id="FOUU01000007">
    <property type="protein sequence ID" value="SFM94749.1"/>
    <property type="molecule type" value="Genomic_DNA"/>
</dbReference>